<dbReference type="EMBL" id="CAICTM010003115">
    <property type="protein sequence ID" value="CAB9530932.1"/>
    <property type="molecule type" value="Genomic_DNA"/>
</dbReference>
<dbReference type="CDD" id="cd16454">
    <property type="entry name" value="RING-H2_PA-TM-RING"/>
    <property type="match status" value="1"/>
</dbReference>
<dbReference type="AlphaFoldDB" id="A0A9N8EZG8"/>
<dbReference type="PANTHER" id="PTHR22765:SF411">
    <property type="entry name" value="OS02G0248440 PROTEIN"/>
    <property type="match status" value="1"/>
</dbReference>
<evidence type="ECO:0000259" key="3">
    <source>
        <dbReference type="PROSITE" id="PS50089"/>
    </source>
</evidence>
<feature type="domain" description="RING-type" evidence="3">
    <location>
        <begin position="440"/>
        <end position="483"/>
    </location>
</feature>
<dbReference type="Gene3D" id="3.30.40.10">
    <property type="entry name" value="Zinc/RING finger domain, C3HC4 (zinc finger)"/>
    <property type="match status" value="1"/>
</dbReference>
<dbReference type="SUPFAM" id="SSF57850">
    <property type="entry name" value="RING/U-box"/>
    <property type="match status" value="1"/>
</dbReference>
<evidence type="ECO:0000313" key="4">
    <source>
        <dbReference type="EMBL" id="CAB9530932.1"/>
    </source>
</evidence>
<dbReference type="Proteomes" id="UP001153069">
    <property type="component" value="Unassembled WGS sequence"/>
</dbReference>
<accession>A0A9N8EZG8</accession>
<dbReference type="PANTHER" id="PTHR22765">
    <property type="entry name" value="RING FINGER AND PROTEASE ASSOCIATED DOMAIN-CONTAINING"/>
    <property type="match status" value="1"/>
</dbReference>
<dbReference type="GO" id="GO:0006511">
    <property type="term" value="P:ubiquitin-dependent protein catabolic process"/>
    <property type="evidence" value="ECO:0007669"/>
    <property type="project" value="TreeGrafter"/>
</dbReference>
<dbReference type="GO" id="GO:0061630">
    <property type="term" value="F:ubiquitin protein ligase activity"/>
    <property type="evidence" value="ECO:0007669"/>
    <property type="project" value="TreeGrafter"/>
</dbReference>
<keyword evidence="1" id="KW-0863">Zinc-finger</keyword>
<keyword evidence="1" id="KW-0862">Zinc</keyword>
<dbReference type="InterPro" id="IPR013083">
    <property type="entry name" value="Znf_RING/FYVE/PHD"/>
</dbReference>
<dbReference type="GO" id="GO:0008270">
    <property type="term" value="F:zinc ion binding"/>
    <property type="evidence" value="ECO:0007669"/>
    <property type="project" value="UniProtKB-KW"/>
</dbReference>
<evidence type="ECO:0000256" key="1">
    <source>
        <dbReference type="PROSITE-ProRule" id="PRU00175"/>
    </source>
</evidence>
<sequence>MEVVVAGGLDDPFPGRVAGFGNHRPSTLFLDNVNLIIPPPSASHLCRFPEEAWATNPWLAEEEALVNGTLPALQNNITTTNVTLLEEEIEIEPQVMARDNMNVALFVSYGGCQPSQKARVAAALRQNFTRYGTVTHLLIYNNNRNAESMDDLHTLMTFVDDKEFRDIGIIFVSTRSGVDIMEAIETEETRQRIASPFFFADGNELWYFPVSFREIQFDKYSGSGGPLGGGSSGSGFNSDGDPYSGNNFDPQQYPPAQRNVHNPDTDDFYWFRLIVFSILVVSPCFRAAYLWYAGGARIRFRYNEDGRVVGLQYIPPMPYWFSPRPEEPYVPTATRMTPEEVLALPEVVYEGSPCSDDEEEEEEDDQPVIVPTNTEPKTEISDAPDHNNSTTDLSESTTKTPTAALSEIDNMTSSETVSHAATTDEEQGRSTFSGGMQSTCSICIDDFEQGEKLRMLPRCRHMFHTECILPWLTERQGCCPLCKVEVIEQEPREQQTLVQTTHDHDPTETFQNEEGIGQPQRPNSFLPNNTTTQSSASGTISNNTTASGAQGNPRGTDEEAQFVDVDIDIETFSNELPQRQSTSPRTASEASRTNTVSVVPLEPERPPPEETCDFENEPDEC</sequence>
<feature type="compositionally biased region" description="Polar residues" evidence="2">
    <location>
        <begin position="386"/>
        <end position="421"/>
    </location>
</feature>
<feature type="compositionally biased region" description="Polar residues" evidence="2">
    <location>
        <begin position="571"/>
        <end position="597"/>
    </location>
</feature>
<feature type="region of interest" description="Disordered" evidence="2">
    <location>
        <begin position="493"/>
        <end position="556"/>
    </location>
</feature>
<feature type="region of interest" description="Disordered" evidence="2">
    <location>
        <begin position="350"/>
        <end position="435"/>
    </location>
</feature>
<dbReference type="SMART" id="SM00184">
    <property type="entry name" value="RING"/>
    <property type="match status" value="1"/>
</dbReference>
<gene>
    <name evidence="4" type="ORF">SEMRO_3117_G344110.1</name>
</gene>
<evidence type="ECO:0000313" key="5">
    <source>
        <dbReference type="Proteomes" id="UP001153069"/>
    </source>
</evidence>
<keyword evidence="5" id="KW-1185">Reference proteome</keyword>
<dbReference type="InterPro" id="IPR051826">
    <property type="entry name" value="E3_ubiquitin-ligase_domain"/>
</dbReference>
<comment type="caution">
    <text evidence="4">The sequence shown here is derived from an EMBL/GenBank/DDBJ whole genome shotgun (WGS) entry which is preliminary data.</text>
</comment>
<dbReference type="Pfam" id="PF17123">
    <property type="entry name" value="zf-RING_11"/>
    <property type="match status" value="1"/>
</dbReference>
<feature type="compositionally biased region" description="Acidic residues" evidence="2">
    <location>
        <begin position="610"/>
        <end position="621"/>
    </location>
</feature>
<feature type="compositionally biased region" description="Basic and acidic residues" evidence="2">
    <location>
        <begin position="376"/>
        <end position="385"/>
    </location>
</feature>
<protein>
    <submittedName>
        <fullName evidence="4">Region, transmembrane domain- and RING domain-containing protein 1</fullName>
    </submittedName>
</protein>
<feature type="region of interest" description="Disordered" evidence="2">
    <location>
        <begin position="228"/>
        <end position="259"/>
    </location>
</feature>
<reference evidence="4" key="1">
    <citation type="submission" date="2020-06" db="EMBL/GenBank/DDBJ databases">
        <authorList>
            <consortium name="Plant Systems Biology data submission"/>
        </authorList>
    </citation>
    <scope>NUCLEOTIDE SEQUENCE</scope>
    <source>
        <strain evidence="4">D6</strain>
    </source>
</reference>
<dbReference type="InterPro" id="IPR001841">
    <property type="entry name" value="Znf_RING"/>
</dbReference>
<proteinExistence type="predicted"/>
<evidence type="ECO:0000256" key="2">
    <source>
        <dbReference type="SAM" id="MobiDB-lite"/>
    </source>
</evidence>
<keyword evidence="4" id="KW-0472">Membrane</keyword>
<feature type="compositionally biased region" description="Acidic residues" evidence="2">
    <location>
        <begin position="355"/>
        <end position="366"/>
    </location>
</feature>
<name>A0A9N8EZG8_9STRA</name>
<dbReference type="PROSITE" id="PS50089">
    <property type="entry name" value="ZF_RING_2"/>
    <property type="match status" value="1"/>
</dbReference>
<feature type="compositionally biased region" description="Polar residues" evidence="2">
    <location>
        <begin position="520"/>
        <end position="550"/>
    </location>
</feature>
<dbReference type="OrthoDB" id="49063at2759"/>
<keyword evidence="1" id="KW-0479">Metal-binding</keyword>
<keyword evidence="4" id="KW-0812">Transmembrane</keyword>
<organism evidence="4 5">
    <name type="scientific">Seminavis robusta</name>
    <dbReference type="NCBI Taxonomy" id="568900"/>
    <lineage>
        <taxon>Eukaryota</taxon>
        <taxon>Sar</taxon>
        <taxon>Stramenopiles</taxon>
        <taxon>Ochrophyta</taxon>
        <taxon>Bacillariophyta</taxon>
        <taxon>Bacillariophyceae</taxon>
        <taxon>Bacillariophycidae</taxon>
        <taxon>Naviculales</taxon>
        <taxon>Naviculaceae</taxon>
        <taxon>Seminavis</taxon>
    </lineage>
</organism>
<feature type="region of interest" description="Disordered" evidence="2">
    <location>
        <begin position="571"/>
        <end position="621"/>
    </location>
</feature>